<accession>A0A328ENT2</accession>
<proteinExistence type="predicted"/>
<comment type="caution">
    <text evidence="1">The sequence shown here is derived from an EMBL/GenBank/DDBJ whole genome shotgun (WGS) entry which is preliminary data.</text>
</comment>
<reference evidence="1 2" key="1">
    <citation type="submission" date="2018-05" db="EMBL/GenBank/DDBJ databases">
        <title>Draft genome sequences of Dehalococcoides mccartyi strains RC and KS.</title>
        <authorList>
            <person name="Higgins S.A."/>
            <person name="Padilla-Crespo E."/>
            <person name="Loeffler F.E."/>
        </authorList>
    </citation>
    <scope>NUCLEOTIDE SEQUENCE [LARGE SCALE GENOMIC DNA]</scope>
    <source>
        <strain evidence="1 2">KS</strain>
    </source>
</reference>
<evidence type="ECO:0000313" key="1">
    <source>
        <dbReference type="EMBL" id="RAL70294.1"/>
    </source>
</evidence>
<name>A0A328ENT2_9CHLR</name>
<evidence type="ECO:0000313" key="2">
    <source>
        <dbReference type="Proteomes" id="UP000248786"/>
    </source>
</evidence>
<organism evidence="1 2">
    <name type="scientific">Dehalococcoides mccartyi</name>
    <dbReference type="NCBI Taxonomy" id="61435"/>
    <lineage>
        <taxon>Bacteria</taxon>
        <taxon>Bacillati</taxon>
        <taxon>Chloroflexota</taxon>
        <taxon>Dehalococcoidia</taxon>
        <taxon>Dehalococcoidales</taxon>
        <taxon>Dehalococcoidaceae</taxon>
        <taxon>Dehalococcoides</taxon>
    </lineage>
</organism>
<dbReference type="EMBL" id="QGLD01000011">
    <property type="protein sequence ID" value="RAL70294.1"/>
    <property type="molecule type" value="Genomic_DNA"/>
</dbReference>
<dbReference type="AlphaFoldDB" id="A0A328ENT2"/>
<gene>
    <name evidence="1" type="ORF">C1G86_1190</name>
</gene>
<sequence length="38" mass="4429">MAVPYNPAGFLLSPKTSRPSFERRLSFTRLILSNLREY</sequence>
<dbReference type="Proteomes" id="UP000248786">
    <property type="component" value="Unassembled WGS sequence"/>
</dbReference>
<protein>
    <submittedName>
        <fullName evidence="1">Uncharacterized protein</fullName>
    </submittedName>
</protein>